<accession>A0A1T5IKP1</accession>
<sequence length="571" mass="60206">MQLIEVLQRDKDIMNKSFGLLLLLLVTHTIYAATFNTTTTGGNWATGSTWVGSSVPGDWASNVANIYGNVTLTNSTTSINGFSLITLNNAKSFTSGTSSNANNLTLTQTTFNVPSGNIVIYGDLTLNDTDLNMTSGSLIVTGKLTINYSSTVTFQSGVNVTVGTLNINDNSDAILNNSGSITVAGNVSEGGALNNLSTGTIQVNGNFVSTGSGNSVTTNTGILRVKGTMDLPSSGKLYVNPGGQTYVDGTVTVGSNENLIIGTNVNPPPYADMVIKQDLRSQGSGDITINKNGRLAVFGDVRATGGGTLFTINSGGQVYIDGDITFNGGGSTINNGNTGIPYGFYGDGDITLNGGGSSVQGQTKQSVAIMKAQDKPFYDWVAALAGSPLAPLPVTLLYFKVDGVAFNGINLKWATTTEENFDYFQLERAGSDLNFQAVAEIEGKGGLNVNSYYTYFDGAAKAGKNYYRLKSVDLDGYVEYSGVIVAEGIGTQEDIKLYPTIVDDSFTVEFNDEVSIPVRMALVDASGNTIYQENLSAMTSTVTVPQSMKSGTYLVRLFTSSGQKAIRVLKK</sequence>
<reference evidence="1 2" key="1">
    <citation type="submission" date="2017-02" db="EMBL/GenBank/DDBJ databases">
        <authorList>
            <person name="Peterson S.W."/>
        </authorList>
    </citation>
    <scope>NUCLEOTIDE SEQUENCE [LARGE SCALE GENOMIC DNA]</scope>
    <source>
        <strain evidence="1 2">DSM 25262</strain>
    </source>
</reference>
<keyword evidence="2" id="KW-1185">Reference proteome</keyword>
<evidence type="ECO:0000313" key="1">
    <source>
        <dbReference type="EMBL" id="SKC39709.1"/>
    </source>
</evidence>
<dbReference type="NCBIfam" id="TIGR04183">
    <property type="entry name" value="Por_Secre_tail"/>
    <property type="match status" value="1"/>
</dbReference>
<proteinExistence type="predicted"/>
<dbReference type="EMBL" id="FUZU01000001">
    <property type="protein sequence ID" value="SKC39709.1"/>
    <property type="molecule type" value="Genomic_DNA"/>
</dbReference>
<name>A0A1T5IKP1_9BACT</name>
<evidence type="ECO:0000313" key="2">
    <source>
        <dbReference type="Proteomes" id="UP000190961"/>
    </source>
</evidence>
<dbReference type="STRING" id="688867.SAMN05660236_0144"/>
<gene>
    <name evidence="1" type="ORF">SAMN05660236_0144</name>
</gene>
<organism evidence="1 2">
    <name type="scientific">Ohtaekwangia koreensis</name>
    <dbReference type="NCBI Taxonomy" id="688867"/>
    <lineage>
        <taxon>Bacteria</taxon>
        <taxon>Pseudomonadati</taxon>
        <taxon>Bacteroidota</taxon>
        <taxon>Cytophagia</taxon>
        <taxon>Cytophagales</taxon>
        <taxon>Fulvivirgaceae</taxon>
        <taxon>Ohtaekwangia</taxon>
    </lineage>
</organism>
<dbReference type="InterPro" id="IPR026444">
    <property type="entry name" value="Secre_tail"/>
</dbReference>
<dbReference type="Proteomes" id="UP000190961">
    <property type="component" value="Unassembled WGS sequence"/>
</dbReference>
<dbReference type="AlphaFoldDB" id="A0A1T5IKP1"/>
<protein>
    <submittedName>
        <fullName evidence="1">Por secretion system C-terminal sorting domain-containing protein</fullName>
    </submittedName>
</protein>